<keyword evidence="2" id="KW-1185">Reference proteome</keyword>
<protein>
    <submittedName>
        <fullName evidence="1">Uncharacterized protein</fullName>
    </submittedName>
</protein>
<evidence type="ECO:0000313" key="2">
    <source>
        <dbReference type="Proteomes" id="UP000735302"/>
    </source>
</evidence>
<name>A0AAV4AFH4_9GAST</name>
<organism evidence="1 2">
    <name type="scientific">Plakobranchus ocellatus</name>
    <dbReference type="NCBI Taxonomy" id="259542"/>
    <lineage>
        <taxon>Eukaryota</taxon>
        <taxon>Metazoa</taxon>
        <taxon>Spiralia</taxon>
        <taxon>Lophotrochozoa</taxon>
        <taxon>Mollusca</taxon>
        <taxon>Gastropoda</taxon>
        <taxon>Heterobranchia</taxon>
        <taxon>Euthyneura</taxon>
        <taxon>Panpulmonata</taxon>
        <taxon>Sacoglossa</taxon>
        <taxon>Placobranchoidea</taxon>
        <taxon>Plakobranchidae</taxon>
        <taxon>Plakobranchus</taxon>
    </lineage>
</organism>
<dbReference type="AlphaFoldDB" id="A0AAV4AFH4"/>
<accession>A0AAV4AFH4</accession>
<sequence length="70" mass="8032">MGHTIRSPDLAKTILQGTVQGGQKRGRQRERWEDSIRGWTGMDVRETLSRGESRGEWRKLTAITLRRPNG</sequence>
<gene>
    <name evidence="1" type="ORF">PoB_003252800</name>
</gene>
<reference evidence="1 2" key="1">
    <citation type="journal article" date="2021" name="Elife">
        <title>Chloroplast acquisition without the gene transfer in kleptoplastic sea slugs, Plakobranchus ocellatus.</title>
        <authorList>
            <person name="Maeda T."/>
            <person name="Takahashi S."/>
            <person name="Yoshida T."/>
            <person name="Shimamura S."/>
            <person name="Takaki Y."/>
            <person name="Nagai Y."/>
            <person name="Toyoda A."/>
            <person name="Suzuki Y."/>
            <person name="Arimoto A."/>
            <person name="Ishii H."/>
            <person name="Satoh N."/>
            <person name="Nishiyama T."/>
            <person name="Hasebe M."/>
            <person name="Maruyama T."/>
            <person name="Minagawa J."/>
            <person name="Obokata J."/>
            <person name="Shigenobu S."/>
        </authorList>
    </citation>
    <scope>NUCLEOTIDE SEQUENCE [LARGE SCALE GENOMIC DNA]</scope>
</reference>
<proteinExistence type="predicted"/>
<dbReference type="EMBL" id="BLXT01003757">
    <property type="protein sequence ID" value="GFO06023.1"/>
    <property type="molecule type" value="Genomic_DNA"/>
</dbReference>
<dbReference type="Proteomes" id="UP000735302">
    <property type="component" value="Unassembled WGS sequence"/>
</dbReference>
<comment type="caution">
    <text evidence="1">The sequence shown here is derived from an EMBL/GenBank/DDBJ whole genome shotgun (WGS) entry which is preliminary data.</text>
</comment>
<evidence type="ECO:0000313" key="1">
    <source>
        <dbReference type="EMBL" id="GFO06023.1"/>
    </source>
</evidence>